<dbReference type="Proteomes" id="UP000326780">
    <property type="component" value="Chromosome"/>
</dbReference>
<gene>
    <name evidence="1" type="ORF">GFK26_18645</name>
</gene>
<evidence type="ECO:0000313" key="2">
    <source>
        <dbReference type="Proteomes" id="UP000326780"/>
    </source>
</evidence>
<organism evidence="1 2">
    <name type="scientific">Variovorax paradoxus</name>
    <dbReference type="NCBI Taxonomy" id="34073"/>
    <lineage>
        <taxon>Bacteria</taxon>
        <taxon>Pseudomonadati</taxon>
        <taxon>Pseudomonadota</taxon>
        <taxon>Betaproteobacteria</taxon>
        <taxon>Burkholderiales</taxon>
        <taxon>Comamonadaceae</taxon>
        <taxon>Variovorax</taxon>
    </lineage>
</organism>
<dbReference type="RefSeq" id="WP_153283269.1">
    <property type="nucleotide sequence ID" value="NZ_CP045644.1"/>
</dbReference>
<dbReference type="AlphaFoldDB" id="A0A5Q0M758"/>
<reference evidence="1 2" key="1">
    <citation type="submission" date="2019-10" db="EMBL/GenBank/DDBJ databases">
        <title>Complete genome sequence of Variovorax paradoxus 5C-2.</title>
        <authorList>
            <person name="Gogoleva N.E."/>
            <person name="Balkin A.S."/>
        </authorList>
    </citation>
    <scope>NUCLEOTIDE SEQUENCE [LARGE SCALE GENOMIC DNA]</scope>
    <source>
        <strain evidence="1 2">5C-2</strain>
    </source>
</reference>
<dbReference type="EMBL" id="CP045644">
    <property type="protein sequence ID" value="QFZ84647.1"/>
    <property type="molecule type" value="Genomic_DNA"/>
</dbReference>
<evidence type="ECO:0000313" key="1">
    <source>
        <dbReference type="EMBL" id="QFZ84647.1"/>
    </source>
</evidence>
<protein>
    <submittedName>
        <fullName evidence="1">Uncharacterized protein</fullName>
    </submittedName>
</protein>
<accession>A0A5Q0M758</accession>
<proteinExistence type="predicted"/>
<name>A0A5Q0M758_VARPD</name>
<sequence>MSNFADAFLEPEAAFKAAVMHQTWGHLKVDRRKRHPGYILFTAGEFRDVVVIKSDFDDVPDSPWFYTHIHDFISKKAGKREQCGKVFRFDGYYRVCLNGVGQFIGKVRVVRMPSRRSRGAS</sequence>